<keyword evidence="2" id="KW-1185">Reference proteome</keyword>
<dbReference type="InterPro" id="IPR021202">
    <property type="entry name" value="Rv3654c-like"/>
</dbReference>
<dbReference type="EMBL" id="AP022591">
    <property type="protein sequence ID" value="BBY45396.1"/>
    <property type="molecule type" value="Genomic_DNA"/>
</dbReference>
<reference evidence="1 2" key="1">
    <citation type="journal article" date="2019" name="Emerg. Microbes Infect.">
        <title>Comprehensive subspecies identification of 175 nontuberculous mycobacteria species based on 7547 genomic profiles.</title>
        <authorList>
            <person name="Matsumoto Y."/>
            <person name="Kinjo T."/>
            <person name="Motooka D."/>
            <person name="Nabeya D."/>
            <person name="Jung N."/>
            <person name="Uechi K."/>
            <person name="Horii T."/>
            <person name="Iida T."/>
            <person name="Fujita J."/>
            <person name="Nakamura S."/>
        </authorList>
    </citation>
    <scope>NUCLEOTIDE SEQUENCE [LARGE SCALE GENOMIC DNA]</scope>
    <source>
        <strain evidence="1 2">JCM 18439</strain>
    </source>
</reference>
<dbReference type="Proteomes" id="UP000466431">
    <property type="component" value="Chromosome"/>
</dbReference>
<proteinExistence type="predicted"/>
<dbReference type="NCBIfam" id="TIGR03816">
    <property type="entry name" value="tadE_like_DECH"/>
    <property type="match status" value="1"/>
</dbReference>
<organism evidence="1 2">
    <name type="scientific">Mycolicibacterium celeriflavum</name>
    <name type="common">Mycobacterium celeriflavum</name>
    <dbReference type="NCBI Taxonomy" id="1249101"/>
    <lineage>
        <taxon>Bacteria</taxon>
        <taxon>Bacillati</taxon>
        <taxon>Actinomycetota</taxon>
        <taxon>Actinomycetes</taxon>
        <taxon>Mycobacteriales</taxon>
        <taxon>Mycobacteriaceae</taxon>
        <taxon>Mycolicibacterium</taxon>
    </lineage>
</organism>
<name>A0A7I7RMU2_MYCCF</name>
<dbReference type="AlphaFoldDB" id="A0A7I7RMU2"/>
<dbReference type="KEGG" id="mcee:MCEL_36910"/>
<sequence length="97" mass="9595">MITVGAAYLGVAVTARHRAQAAADLGALAAAHRVAAGADAACTWAVAVATAMRADMTQCEVVDLDVVVAVDVSVRLGRFGLVPARAVARAGPGDPAG</sequence>
<evidence type="ECO:0008006" key="3">
    <source>
        <dbReference type="Google" id="ProtNLM"/>
    </source>
</evidence>
<evidence type="ECO:0000313" key="1">
    <source>
        <dbReference type="EMBL" id="BBY45396.1"/>
    </source>
</evidence>
<accession>A0A7I7RMU2</accession>
<gene>
    <name evidence="1" type="ORF">MCEL_36910</name>
</gene>
<evidence type="ECO:0000313" key="2">
    <source>
        <dbReference type="Proteomes" id="UP000466431"/>
    </source>
</evidence>
<protein>
    <recommendedName>
        <fullName evidence="3">Helicase</fullName>
    </recommendedName>
</protein>